<accession>A0A1I2GEE7</accession>
<dbReference type="Proteomes" id="UP000199400">
    <property type="component" value="Unassembled WGS sequence"/>
</dbReference>
<dbReference type="EMBL" id="FOMX01000032">
    <property type="protein sequence ID" value="SFF15965.1"/>
    <property type="molecule type" value="Genomic_DNA"/>
</dbReference>
<feature type="chain" id="PRO_5011721726" evidence="1">
    <location>
        <begin position="25"/>
        <end position="125"/>
    </location>
</feature>
<feature type="signal peptide" evidence="1">
    <location>
        <begin position="1"/>
        <end position="24"/>
    </location>
</feature>
<evidence type="ECO:0000313" key="3">
    <source>
        <dbReference type="Proteomes" id="UP000199400"/>
    </source>
</evidence>
<gene>
    <name evidence="2" type="ORF">SAMN02745121_07238</name>
</gene>
<dbReference type="AlphaFoldDB" id="A0A1I2GEE7"/>
<sequence length="125" mass="13113">MSLRSCLSLLAGMMIVSAPATTFADSSGSVGNVDAVTIYESSSDDYAMANGVLTVREKSGTKRDYKWGGSLCPGRNVSADSIAMLFDALRSQTQVEIVPSYKVGNGATRCLTGFKLSFDRPVAGG</sequence>
<organism evidence="2 3">
    <name type="scientific">Nannocystis exedens</name>
    <dbReference type="NCBI Taxonomy" id="54"/>
    <lineage>
        <taxon>Bacteria</taxon>
        <taxon>Pseudomonadati</taxon>
        <taxon>Myxococcota</taxon>
        <taxon>Polyangia</taxon>
        <taxon>Nannocystales</taxon>
        <taxon>Nannocystaceae</taxon>
        <taxon>Nannocystis</taxon>
    </lineage>
</organism>
<proteinExistence type="predicted"/>
<protein>
    <submittedName>
        <fullName evidence="2">Uncharacterized protein</fullName>
    </submittedName>
</protein>
<evidence type="ECO:0000256" key="1">
    <source>
        <dbReference type="SAM" id="SignalP"/>
    </source>
</evidence>
<dbReference type="STRING" id="54.SAMN02745121_07238"/>
<keyword evidence="3" id="KW-1185">Reference proteome</keyword>
<name>A0A1I2GEE7_9BACT</name>
<keyword evidence="1" id="KW-0732">Signal</keyword>
<evidence type="ECO:0000313" key="2">
    <source>
        <dbReference type="EMBL" id="SFF15965.1"/>
    </source>
</evidence>
<reference evidence="3" key="1">
    <citation type="submission" date="2016-10" db="EMBL/GenBank/DDBJ databases">
        <authorList>
            <person name="Varghese N."/>
            <person name="Submissions S."/>
        </authorList>
    </citation>
    <scope>NUCLEOTIDE SEQUENCE [LARGE SCALE GENOMIC DNA]</scope>
    <source>
        <strain evidence="3">ATCC 25963</strain>
    </source>
</reference>